<name>A0AAV2JJZ6_KNICA</name>
<keyword evidence="3" id="KW-1185">Reference proteome</keyword>
<protein>
    <submittedName>
        <fullName evidence="2">Uncharacterized protein</fullName>
    </submittedName>
</protein>
<feature type="compositionally biased region" description="Low complexity" evidence="1">
    <location>
        <begin position="49"/>
        <end position="59"/>
    </location>
</feature>
<evidence type="ECO:0000256" key="1">
    <source>
        <dbReference type="SAM" id="MobiDB-lite"/>
    </source>
</evidence>
<gene>
    <name evidence="2" type="ORF">KC01_LOCUS9108</name>
</gene>
<feature type="compositionally biased region" description="Polar residues" evidence="1">
    <location>
        <begin position="183"/>
        <end position="195"/>
    </location>
</feature>
<dbReference type="AlphaFoldDB" id="A0AAV2JJZ6"/>
<evidence type="ECO:0000313" key="2">
    <source>
        <dbReference type="EMBL" id="CAL1577820.1"/>
    </source>
</evidence>
<dbReference type="EMBL" id="OZ035835">
    <property type="protein sequence ID" value="CAL1577820.1"/>
    <property type="molecule type" value="Genomic_DNA"/>
</dbReference>
<feature type="region of interest" description="Disordered" evidence="1">
    <location>
        <begin position="49"/>
        <end position="68"/>
    </location>
</feature>
<feature type="region of interest" description="Disordered" evidence="1">
    <location>
        <begin position="73"/>
        <end position="97"/>
    </location>
</feature>
<feature type="region of interest" description="Disordered" evidence="1">
    <location>
        <begin position="150"/>
        <end position="195"/>
    </location>
</feature>
<evidence type="ECO:0000313" key="3">
    <source>
        <dbReference type="Proteomes" id="UP001497482"/>
    </source>
</evidence>
<organism evidence="2 3">
    <name type="scientific">Knipowitschia caucasica</name>
    <name type="common">Caucasian dwarf goby</name>
    <name type="synonym">Pomatoschistus caucasicus</name>
    <dbReference type="NCBI Taxonomy" id="637954"/>
    <lineage>
        <taxon>Eukaryota</taxon>
        <taxon>Metazoa</taxon>
        <taxon>Chordata</taxon>
        <taxon>Craniata</taxon>
        <taxon>Vertebrata</taxon>
        <taxon>Euteleostomi</taxon>
        <taxon>Actinopterygii</taxon>
        <taxon>Neopterygii</taxon>
        <taxon>Teleostei</taxon>
        <taxon>Neoteleostei</taxon>
        <taxon>Acanthomorphata</taxon>
        <taxon>Gobiaria</taxon>
        <taxon>Gobiiformes</taxon>
        <taxon>Gobioidei</taxon>
        <taxon>Gobiidae</taxon>
        <taxon>Gobiinae</taxon>
        <taxon>Knipowitschia</taxon>
    </lineage>
</organism>
<reference evidence="2 3" key="1">
    <citation type="submission" date="2024-04" db="EMBL/GenBank/DDBJ databases">
        <authorList>
            <person name="Waldvogel A.-M."/>
            <person name="Schoenle A."/>
        </authorList>
    </citation>
    <scope>NUCLEOTIDE SEQUENCE [LARGE SCALE GENOMIC DNA]</scope>
</reference>
<dbReference type="Proteomes" id="UP001497482">
    <property type="component" value="Chromosome 13"/>
</dbReference>
<proteinExistence type="predicted"/>
<sequence>MANFWNKEVCEDVRTEDPCPRGAQVIYPVDSVAAWVWACAEGRLGPSAHSPSSCPAAGGHTEQEPEPCPVQALTGAHRQTGPPVTRSDSHTTQKPSALTVLGRVQAPGPLCVSAEEAEAAGASAELTTASLLSLTLWAACQCATRRAAIRPTSAPNTAEPRDALRRRATPPLRRRCPDDLHNPSCSSTQPDTSCI</sequence>
<accession>A0AAV2JJZ6</accession>